<evidence type="ECO:0000256" key="1">
    <source>
        <dbReference type="SAM" id="Phobius"/>
    </source>
</evidence>
<dbReference type="EMBL" id="FLQS01000010">
    <property type="protein sequence ID" value="SBS73801.1"/>
    <property type="molecule type" value="Genomic_DNA"/>
</dbReference>
<dbReference type="AlphaFoldDB" id="A0A1Y5PCC9"/>
<organism evidence="2">
    <name type="scientific">uncultured Mycobacterium sp</name>
    <dbReference type="NCBI Taxonomy" id="171292"/>
    <lineage>
        <taxon>Bacteria</taxon>
        <taxon>Bacillati</taxon>
        <taxon>Actinomycetota</taxon>
        <taxon>Actinomycetes</taxon>
        <taxon>Mycobacteriales</taxon>
        <taxon>Mycobacteriaceae</taxon>
        <taxon>Mycobacterium</taxon>
        <taxon>environmental samples</taxon>
    </lineage>
</organism>
<accession>A0A1Y5PCC9</accession>
<protein>
    <submittedName>
        <fullName evidence="2">Uncharacterized protein</fullName>
    </submittedName>
</protein>
<reference evidence="2" key="1">
    <citation type="submission" date="2016-03" db="EMBL/GenBank/DDBJ databases">
        <authorList>
            <person name="Ploux O."/>
        </authorList>
    </citation>
    <scope>NUCLEOTIDE SEQUENCE</scope>
    <source>
        <strain evidence="2">UC10</strain>
    </source>
</reference>
<keyword evidence="1" id="KW-0812">Transmembrane</keyword>
<evidence type="ECO:0000313" key="2">
    <source>
        <dbReference type="EMBL" id="SBS73801.1"/>
    </source>
</evidence>
<feature type="transmembrane region" description="Helical" evidence="1">
    <location>
        <begin position="6"/>
        <end position="25"/>
    </location>
</feature>
<feature type="transmembrane region" description="Helical" evidence="1">
    <location>
        <begin position="32"/>
        <end position="52"/>
    </location>
</feature>
<name>A0A1Y5PCC9_9MYCO</name>
<proteinExistence type="predicted"/>
<sequence>MTDHQIAALAGVVVILGTALVLTCIGWAWHWLIPAAVIVMLIVTSKVVTLVWHDLGDDDGNDSTT</sequence>
<keyword evidence="1" id="KW-1133">Transmembrane helix</keyword>
<keyword evidence="1" id="KW-0472">Membrane</keyword>
<gene>
    <name evidence="2" type="ORF">MHPYR_180068</name>
</gene>